<comment type="caution">
    <text evidence="1">The sequence shown here is derived from an EMBL/GenBank/DDBJ whole genome shotgun (WGS) entry which is preliminary data.</text>
</comment>
<proteinExistence type="predicted"/>
<gene>
    <name evidence="1" type="ORF">H9948_02025</name>
</gene>
<organism evidence="1 2">
    <name type="scientific">Candidatus Jeotgalibaca merdavium</name>
    <dbReference type="NCBI Taxonomy" id="2838627"/>
    <lineage>
        <taxon>Bacteria</taxon>
        <taxon>Bacillati</taxon>
        <taxon>Bacillota</taxon>
        <taxon>Bacilli</taxon>
        <taxon>Lactobacillales</taxon>
        <taxon>Carnobacteriaceae</taxon>
        <taxon>Jeotgalibaca</taxon>
    </lineage>
</organism>
<reference evidence="1" key="1">
    <citation type="journal article" date="2021" name="PeerJ">
        <title>Extensive microbial diversity within the chicken gut microbiome revealed by metagenomics and culture.</title>
        <authorList>
            <person name="Gilroy R."/>
            <person name="Ravi A."/>
            <person name="Getino M."/>
            <person name="Pursley I."/>
            <person name="Horton D.L."/>
            <person name="Alikhan N.F."/>
            <person name="Baker D."/>
            <person name="Gharbi K."/>
            <person name="Hall N."/>
            <person name="Watson M."/>
            <person name="Adriaenssens E.M."/>
            <person name="Foster-Nyarko E."/>
            <person name="Jarju S."/>
            <person name="Secka A."/>
            <person name="Antonio M."/>
            <person name="Oren A."/>
            <person name="Chaudhuri R.R."/>
            <person name="La Ragione R."/>
            <person name="Hildebrand F."/>
            <person name="Pallen M.J."/>
        </authorList>
    </citation>
    <scope>NUCLEOTIDE SEQUENCE</scope>
    <source>
        <strain evidence="1">CHK171-505</strain>
    </source>
</reference>
<evidence type="ECO:0000313" key="1">
    <source>
        <dbReference type="EMBL" id="HJA89544.1"/>
    </source>
</evidence>
<evidence type="ECO:0000313" key="2">
    <source>
        <dbReference type="Proteomes" id="UP000886856"/>
    </source>
</evidence>
<sequence length="56" mass="6857">MFFKKKDIPRIKIRSNVIQFDEMGYPLRLCIFSDGEQRWVDTYEKEGDVVLKWEEE</sequence>
<dbReference type="EMBL" id="DWYW01000041">
    <property type="protein sequence ID" value="HJA89544.1"/>
    <property type="molecule type" value="Genomic_DNA"/>
</dbReference>
<accession>A0A9D2I0E8</accession>
<dbReference type="AlphaFoldDB" id="A0A9D2I0E8"/>
<name>A0A9D2I0E8_9LACT</name>
<dbReference type="Proteomes" id="UP000886856">
    <property type="component" value="Unassembled WGS sequence"/>
</dbReference>
<protein>
    <submittedName>
        <fullName evidence="1">Uncharacterized protein</fullName>
    </submittedName>
</protein>
<reference evidence="1" key="2">
    <citation type="submission" date="2021-04" db="EMBL/GenBank/DDBJ databases">
        <authorList>
            <person name="Gilroy R."/>
        </authorList>
    </citation>
    <scope>NUCLEOTIDE SEQUENCE</scope>
    <source>
        <strain evidence="1">CHK171-505</strain>
    </source>
</reference>